<dbReference type="AlphaFoldDB" id="A0A1G5S3W8"/>
<reference evidence="2 3" key="1">
    <citation type="submission" date="2016-10" db="EMBL/GenBank/DDBJ databases">
        <authorList>
            <person name="de Groot N.N."/>
        </authorList>
    </citation>
    <scope>NUCLEOTIDE SEQUENCE [LARGE SCALE GENOMIC DNA]</scope>
    <source>
        <strain evidence="2 3">DSM 10317</strain>
    </source>
</reference>
<proteinExistence type="predicted"/>
<dbReference type="Proteomes" id="UP000199428">
    <property type="component" value="Unassembled WGS sequence"/>
</dbReference>
<dbReference type="Pfam" id="PF07179">
    <property type="entry name" value="SseB"/>
    <property type="match status" value="1"/>
</dbReference>
<name>A0A1G5S3W8_PSEXY</name>
<sequence length="420" mass="46167">MGLFDKKKKEENIEVADTDVTSNVDTGRRFSVIIDGITTMLDGNGSIITGQLTGKIVKGDKVFVCMPAGKTIECEVQAVEATADGRSSIVEEAEDTQVSLQLSLPDDAQIKKYAVVTNVKPQDKVDPHVSIENPALAGIINGLTTYAQDNAFHGTVAYWASHAHFLTPIKMDQEPEVNEQGVSVIKKDTKIGFYMLKSTIKLTGAPEDQDSMVLPLFTDWEALRRWTGLADDGTKIHTQILSFQDVYAMLKRGNAYSGIAINPFNKVPCTLPVPYLDTIVGTPGYQAEFGPKDGAAQGNVQEQKIPAGQKILLGVPKESDENAAIRGKLVEYGQSHDEIKSISFLTKIEEESKMVRHLVVLEFPEGYSKDDMKNHMEAIYQELRPLAHEIQAIEYALKGAIPAVDNVIQQHSDKMLIYTA</sequence>
<dbReference type="EMBL" id="FMWK01000016">
    <property type="protein sequence ID" value="SCZ80847.1"/>
    <property type="molecule type" value="Genomic_DNA"/>
</dbReference>
<protein>
    <submittedName>
        <fullName evidence="2">SseB protein N-terminal domain-containing protein</fullName>
    </submittedName>
</protein>
<organism evidence="2 3">
    <name type="scientific">Pseudobutyrivibrio xylanivorans</name>
    <dbReference type="NCBI Taxonomy" id="185007"/>
    <lineage>
        <taxon>Bacteria</taxon>
        <taxon>Bacillati</taxon>
        <taxon>Bacillota</taxon>
        <taxon>Clostridia</taxon>
        <taxon>Lachnospirales</taxon>
        <taxon>Lachnospiraceae</taxon>
        <taxon>Pseudobutyrivibrio</taxon>
    </lineage>
</organism>
<accession>A0A1G5S3W8</accession>
<evidence type="ECO:0000313" key="3">
    <source>
        <dbReference type="Proteomes" id="UP000199428"/>
    </source>
</evidence>
<evidence type="ECO:0000313" key="2">
    <source>
        <dbReference type="EMBL" id="SCZ80847.1"/>
    </source>
</evidence>
<feature type="domain" description="SseB protein N-terminal" evidence="1">
    <location>
        <begin position="147"/>
        <end position="275"/>
    </location>
</feature>
<gene>
    <name evidence="2" type="ORF">SAMN02910350_02509</name>
</gene>
<dbReference type="InterPro" id="IPR009839">
    <property type="entry name" value="SseB_N"/>
</dbReference>
<evidence type="ECO:0000259" key="1">
    <source>
        <dbReference type="Pfam" id="PF07179"/>
    </source>
</evidence>
<dbReference type="RefSeq" id="WP_090163792.1">
    <property type="nucleotide sequence ID" value="NZ_FMWK01000016.1"/>
</dbReference>